<dbReference type="Gene3D" id="3.30.420.40">
    <property type="match status" value="1"/>
</dbReference>
<keyword evidence="3" id="KW-0963">Cytoplasm</keyword>
<dbReference type="InterPro" id="IPR003836">
    <property type="entry name" value="Glucokinase"/>
</dbReference>
<keyword evidence="3" id="KW-0067">ATP-binding</keyword>
<dbReference type="Gene3D" id="3.40.367.20">
    <property type="match status" value="1"/>
</dbReference>
<comment type="caution">
    <text evidence="5">The sequence shown here is derived from an EMBL/GenBank/DDBJ whole genome shotgun (WGS) entry which is preliminary data.</text>
</comment>
<feature type="binding site" evidence="3">
    <location>
        <begin position="7"/>
        <end position="12"/>
    </location>
    <ligand>
        <name>ATP</name>
        <dbReference type="ChEBI" id="CHEBI:30616"/>
    </ligand>
</feature>
<gene>
    <name evidence="3 5" type="primary">glk</name>
    <name evidence="5" type="ORF">J8J14_02235</name>
</gene>
<keyword evidence="3" id="KW-0324">Glycolysis</keyword>
<keyword evidence="2 3" id="KW-0418">Kinase</keyword>
<dbReference type="EC" id="2.7.1.2" evidence="3"/>
<evidence type="ECO:0000256" key="4">
    <source>
        <dbReference type="RuleBase" id="RU004046"/>
    </source>
</evidence>
<dbReference type="GO" id="GO:0004340">
    <property type="term" value="F:glucokinase activity"/>
    <property type="evidence" value="ECO:0007669"/>
    <property type="project" value="UniProtKB-EC"/>
</dbReference>
<keyword evidence="3" id="KW-0547">Nucleotide-binding</keyword>
<evidence type="ECO:0000313" key="5">
    <source>
        <dbReference type="EMBL" id="MBP0443585.1"/>
    </source>
</evidence>
<name>A0ABS4A9B2_9PROT</name>
<proteinExistence type="inferred from homology"/>
<dbReference type="EMBL" id="JAGIZB010000002">
    <property type="protein sequence ID" value="MBP0443585.1"/>
    <property type="molecule type" value="Genomic_DNA"/>
</dbReference>
<keyword evidence="1 3" id="KW-0808">Transferase</keyword>
<dbReference type="NCBIfam" id="TIGR00749">
    <property type="entry name" value="glk"/>
    <property type="match status" value="1"/>
</dbReference>
<dbReference type="InterPro" id="IPR043129">
    <property type="entry name" value="ATPase_NBD"/>
</dbReference>
<dbReference type="SUPFAM" id="SSF53067">
    <property type="entry name" value="Actin-like ATPase domain"/>
    <property type="match status" value="1"/>
</dbReference>
<accession>A0ABS4A9B2</accession>
<reference evidence="5 6" key="1">
    <citation type="submission" date="2021-03" db="EMBL/GenBank/DDBJ databases">
        <authorList>
            <person name="So Y."/>
        </authorList>
    </citation>
    <scope>NUCLEOTIDE SEQUENCE [LARGE SCALE GENOMIC DNA]</scope>
    <source>
        <strain evidence="5 6">SSH11</strain>
    </source>
</reference>
<sequence>MSLRLIADVGGTNARFAVCEPGGAPVEERKLSVAEYPGLVDAALAYLGGRSVEEAVFAVATPVLGDEVAFTNSPWRFNIPEAQARLGLRRLVVINDFVAQASAIRGLGAEDLRPLKPGRARAGRPRVVIGPGTGLGVAFLVGDGESARVLSSEAGHASFSPQDERQARLLEALRPEFGHVSTERLLSGPGLLRIANGVAAMDGHDLRFSTPPEVTERAKAGDCPVCQEALRIFAAILGATAGDLVLTLMAEGGVYVTGGLCRNMGPLLDPVSLHQGFTAKGRFSAYLEAVPITQVIRPHTGLLGAAIHQGD</sequence>
<keyword evidence="6" id="KW-1185">Reference proteome</keyword>
<dbReference type="Pfam" id="PF02685">
    <property type="entry name" value="Glucokinase"/>
    <property type="match status" value="1"/>
</dbReference>
<evidence type="ECO:0000313" key="6">
    <source>
        <dbReference type="Proteomes" id="UP000681594"/>
    </source>
</evidence>
<evidence type="ECO:0000256" key="2">
    <source>
        <dbReference type="ARBA" id="ARBA00022777"/>
    </source>
</evidence>
<dbReference type="PANTHER" id="PTHR47690:SF1">
    <property type="entry name" value="GLUCOKINASE"/>
    <property type="match status" value="1"/>
</dbReference>
<dbReference type="Proteomes" id="UP000681594">
    <property type="component" value="Unassembled WGS sequence"/>
</dbReference>
<comment type="similarity">
    <text evidence="3 4">Belongs to the bacterial glucokinase family.</text>
</comment>
<dbReference type="CDD" id="cd24008">
    <property type="entry name" value="ASKHA_NBD_GLK"/>
    <property type="match status" value="1"/>
</dbReference>
<dbReference type="PANTHER" id="PTHR47690">
    <property type="entry name" value="GLUCOKINASE"/>
    <property type="match status" value="1"/>
</dbReference>
<dbReference type="RefSeq" id="WP_209377817.1">
    <property type="nucleotide sequence ID" value="NZ_JAGIZB010000002.1"/>
</dbReference>
<dbReference type="HAMAP" id="MF_00524">
    <property type="entry name" value="Glucokinase"/>
    <property type="match status" value="1"/>
</dbReference>
<organism evidence="5 6">
    <name type="scientific">Pararoseomonas baculiformis</name>
    <dbReference type="NCBI Taxonomy" id="2820812"/>
    <lineage>
        <taxon>Bacteria</taxon>
        <taxon>Pseudomonadati</taxon>
        <taxon>Pseudomonadota</taxon>
        <taxon>Alphaproteobacteria</taxon>
        <taxon>Acetobacterales</taxon>
        <taxon>Acetobacteraceae</taxon>
        <taxon>Pararoseomonas</taxon>
    </lineage>
</organism>
<comment type="catalytic activity">
    <reaction evidence="3">
        <text>D-glucose + ATP = D-glucose 6-phosphate + ADP + H(+)</text>
        <dbReference type="Rhea" id="RHEA:17825"/>
        <dbReference type="ChEBI" id="CHEBI:4167"/>
        <dbReference type="ChEBI" id="CHEBI:15378"/>
        <dbReference type="ChEBI" id="CHEBI:30616"/>
        <dbReference type="ChEBI" id="CHEBI:61548"/>
        <dbReference type="ChEBI" id="CHEBI:456216"/>
        <dbReference type="EC" id="2.7.1.2"/>
    </reaction>
</comment>
<protein>
    <recommendedName>
        <fullName evidence="3">Glucokinase</fullName>
        <ecNumber evidence="3">2.7.1.2</ecNumber>
    </recommendedName>
    <alternativeName>
        <fullName evidence="3">Glucose kinase</fullName>
    </alternativeName>
</protein>
<evidence type="ECO:0000256" key="1">
    <source>
        <dbReference type="ARBA" id="ARBA00022679"/>
    </source>
</evidence>
<evidence type="ECO:0000256" key="3">
    <source>
        <dbReference type="HAMAP-Rule" id="MF_00524"/>
    </source>
</evidence>
<dbReference type="InterPro" id="IPR050201">
    <property type="entry name" value="Bacterial_glucokinase"/>
</dbReference>
<comment type="subcellular location">
    <subcellularLocation>
        <location evidence="3">Cytoplasm</location>
    </subcellularLocation>
</comment>